<keyword evidence="7 12" id="KW-0808">Transferase</keyword>
<evidence type="ECO:0000256" key="5">
    <source>
        <dbReference type="ARBA" id="ARBA00022598"/>
    </source>
</evidence>
<comment type="pathway">
    <text evidence="1 9">Cofactor biosynthesis; NAD(+) biosynthesis; nicotinate D-ribonucleotide from nicotinate: step 1/1.</text>
</comment>
<dbReference type="Pfam" id="PF04095">
    <property type="entry name" value="NAPRTase"/>
    <property type="match status" value="1"/>
</dbReference>
<evidence type="ECO:0000256" key="3">
    <source>
        <dbReference type="ARBA" id="ARBA00013236"/>
    </source>
</evidence>
<dbReference type="EMBL" id="KN847317">
    <property type="protein sequence ID" value="KIW61775.1"/>
    <property type="molecule type" value="Genomic_DNA"/>
</dbReference>
<dbReference type="GeneID" id="25323765"/>
<dbReference type="GO" id="GO:0016757">
    <property type="term" value="F:glycosyltransferase activity"/>
    <property type="evidence" value="ECO:0007669"/>
    <property type="project" value="UniProtKB-KW"/>
</dbReference>
<dbReference type="Pfam" id="PF17767">
    <property type="entry name" value="NAPRTase_N"/>
    <property type="match status" value="1"/>
</dbReference>
<dbReference type="OrthoDB" id="193380at2759"/>
<dbReference type="CDD" id="cd01401">
    <property type="entry name" value="PncB_like"/>
    <property type="match status" value="1"/>
</dbReference>
<dbReference type="GO" id="GO:0004516">
    <property type="term" value="F:nicotinate phosphoribosyltransferase activity"/>
    <property type="evidence" value="ECO:0007669"/>
    <property type="project" value="UniProtKB-UniRule"/>
</dbReference>
<feature type="domain" description="Nicotinate/nicotinamide phosphoribosyltransferase" evidence="10">
    <location>
        <begin position="173"/>
        <end position="435"/>
    </location>
</feature>
<dbReference type="GO" id="GO:0034355">
    <property type="term" value="P:NAD+ biosynthetic process via the salvage pathway"/>
    <property type="evidence" value="ECO:0007669"/>
    <property type="project" value="TreeGrafter"/>
</dbReference>
<evidence type="ECO:0000256" key="1">
    <source>
        <dbReference type="ARBA" id="ARBA00004952"/>
    </source>
</evidence>
<evidence type="ECO:0000256" key="4">
    <source>
        <dbReference type="ARBA" id="ARBA00022553"/>
    </source>
</evidence>
<dbReference type="PANTHER" id="PTHR11098">
    <property type="entry name" value="NICOTINATE PHOSPHORIBOSYLTRANSFERASE"/>
    <property type="match status" value="1"/>
</dbReference>
<dbReference type="UniPathway" id="UPA00253">
    <property type="reaction ID" value="UER00457"/>
</dbReference>
<gene>
    <name evidence="12" type="ORF">PV05_01857</name>
</gene>
<dbReference type="InterPro" id="IPR041525">
    <property type="entry name" value="N/Namide_PRibTrfase"/>
</dbReference>
<feature type="domain" description="Nicotinate phosphoribosyltransferase N-terminal" evidence="11">
    <location>
        <begin position="14"/>
        <end position="140"/>
    </location>
</feature>
<comment type="catalytic activity">
    <reaction evidence="8 9">
        <text>5-phospho-alpha-D-ribose 1-diphosphate + nicotinate + ATP + H2O = nicotinate beta-D-ribonucleotide + ADP + phosphate + diphosphate</text>
        <dbReference type="Rhea" id="RHEA:36163"/>
        <dbReference type="ChEBI" id="CHEBI:15377"/>
        <dbReference type="ChEBI" id="CHEBI:30616"/>
        <dbReference type="ChEBI" id="CHEBI:32544"/>
        <dbReference type="ChEBI" id="CHEBI:33019"/>
        <dbReference type="ChEBI" id="CHEBI:43474"/>
        <dbReference type="ChEBI" id="CHEBI:57502"/>
        <dbReference type="ChEBI" id="CHEBI:58017"/>
        <dbReference type="ChEBI" id="CHEBI:456216"/>
        <dbReference type="EC" id="6.3.4.21"/>
    </reaction>
</comment>
<comment type="PTM">
    <text evidence="9">Transiently phosphorylated on a His residue during the reaction cycle. Phosphorylation strongly increases the affinity for substrates and increases the rate of nicotinate D-ribonucleotide production. Dephosphorylation regenerates the low-affinity form of the enzyme, leading to product release.</text>
</comment>
<comment type="similarity">
    <text evidence="2 9">Belongs to the NAPRTase family.</text>
</comment>
<dbReference type="STRING" id="348802.A0A0D2F456"/>
<evidence type="ECO:0000256" key="9">
    <source>
        <dbReference type="RuleBase" id="RU003838"/>
    </source>
</evidence>
<keyword evidence="13" id="KW-1185">Reference proteome</keyword>
<dbReference type="FunFam" id="3.20.140.10:FF:000009">
    <property type="entry name" value="Nicotinate phosphoribosyltransferase"/>
    <property type="match status" value="1"/>
</dbReference>
<evidence type="ECO:0000259" key="11">
    <source>
        <dbReference type="Pfam" id="PF17767"/>
    </source>
</evidence>
<dbReference type="HOGENOM" id="CLU_030991_0_0_1"/>
<evidence type="ECO:0000256" key="6">
    <source>
        <dbReference type="ARBA" id="ARBA00022642"/>
    </source>
</evidence>
<dbReference type="InterPro" id="IPR006406">
    <property type="entry name" value="Nic_PRibTrfase"/>
</dbReference>
<dbReference type="EC" id="6.3.4.21" evidence="3 9"/>
<reference evidence="12 13" key="1">
    <citation type="submission" date="2015-01" db="EMBL/GenBank/DDBJ databases">
        <title>The Genome Sequence of Exophiala xenobiotica CBS118157.</title>
        <authorList>
            <consortium name="The Broad Institute Genomics Platform"/>
            <person name="Cuomo C."/>
            <person name="de Hoog S."/>
            <person name="Gorbushina A."/>
            <person name="Stielow B."/>
            <person name="Teixiera M."/>
            <person name="Abouelleil A."/>
            <person name="Chapman S.B."/>
            <person name="Priest M."/>
            <person name="Young S.K."/>
            <person name="Wortman J."/>
            <person name="Nusbaum C."/>
            <person name="Birren B."/>
        </authorList>
    </citation>
    <scope>NUCLEOTIDE SEQUENCE [LARGE SCALE GENOMIC DNA]</scope>
    <source>
        <strain evidence="12 13">CBS 118157</strain>
    </source>
</reference>
<dbReference type="PANTHER" id="PTHR11098:SF1">
    <property type="entry name" value="NICOTINATE PHOSPHORIBOSYLTRANSFERASE"/>
    <property type="match status" value="1"/>
</dbReference>
<keyword evidence="12" id="KW-0328">Glycosyltransferase</keyword>
<evidence type="ECO:0000256" key="2">
    <source>
        <dbReference type="ARBA" id="ARBA00010897"/>
    </source>
</evidence>
<dbReference type="SUPFAM" id="SSF51690">
    <property type="entry name" value="Nicotinate/Quinolinate PRTase C-terminal domain-like"/>
    <property type="match status" value="1"/>
</dbReference>
<dbReference type="InterPro" id="IPR007229">
    <property type="entry name" value="Nic_PRibTrfase-Fam"/>
</dbReference>
<dbReference type="PIRSF" id="PIRSF000484">
    <property type="entry name" value="NAPRT"/>
    <property type="match status" value="1"/>
</dbReference>
<keyword evidence="6 9" id="KW-0662">Pyridine nucleotide biosynthesis</keyword>
<dbReference type="InterPro" id="IPR036068">
    <property type="entry name" value="Nicotinate_pribotase-like_C"/>
</dbReference>
<organism evidence="12 13">
    <name type="scientific">Exophiala xenobiotica</name>
    <dbReference type="NCBI Taxonomy" id="348802"/>
    <lineage>
        <taxon>Eukaryota</taxon>
        <taxon>Fungi</taxon>
        <taxon>Dikarya</taxon>
        <taxon>Ascomycota</taxon>
        <taxon>Pezizomycotina</taxon>
        <taxon>Eurotiomycetes</taxon>
        <taxon>Chaetothyriomycetidae</taxon>
        <taxon>Chaetothyriales</taxon>
        <taxon>Herpotrichiellaceae</taxon>
        <taxon>Exophiala</taxon>
    </lineage>
</organism>
<keyword evidence="5 9" id="KW-0436">Ligase</keyword>
<dbReference type="GO" id="GO:0005829">
    <property type="term" value="C:cytosol"/>
    <property type="evidence" value="ECO:0007669"/>
    <property type="project" value="TreeGrafter"/>
</dbReference>
<sequence>MAQSKLPEGVHSFLDTDLYKLTMQCAIFKYFPSVDVEYKFTNRTPQMRLNKQAFAWLKEQIAKLANIRLSQQELEYLRRHCPYLSSDYLDFFQTFQLRPSEHVHVKFTPVDDAYGNLDITVAGLWVETILYEIPLLALTSEAYFKFVDKDWSPEGQEENAYQKGVRLLSAGCLFSEFGSRRRRDFQTQDQVVKGLVRASKEKDWPGKLTGTSNVYFAMKHSIPPVGTVAHEWYMGIAALTNDYEHANEQGLRYWLDCFGKGVLGIALTDTFGTEDFFKAFNKRIPAKTSASRDSAMGYSDESNPSAEQPTFAEVFTGIRQDSGDPKEYVKHASDFYKSIGVSGKNIVFSDALNVDKCLEYKKVAEEYGFKPSFGVGTFFTNDFSRKSDPQTKSKPLNIVIKLSKAGGRPAVKISDNIGKNTGDSATVQDVKRRLGYIEQEWRGGDESKRW</sequence>
<dbReference type="NCBIfam" id="TIGR01514">
    <property type="entry name" value="NAPRTase"/>
    <property type="match status" value="1"/>
</dbReference>
<evidence type="ECO:0000256" key="8">
    <source>
        <dbReference type="ARBA" id="ARBA00048668"/>
    </source>
</evidence>
<accession>A0A0D2F456</accession>
<dbReference type="InterPro" id="IPR040727">
    <property type="entry name" value="NAPRTase_N"/>
</dbReference>
<protein>
    <recommendedName>
        <fullName evidence="3 9">Nicotinate phosphoribosyltransferase</fullName>
        <ecNumber evidence="3 9">6.3.4.21</ecNumber>
    </recommendedName>
</protein>
<comment type="function">
    <text evidence="9">Catalyzes the synthesis of beta-nicotinate D-ribonucleotide from nicotinate and 5-phospho-D-ribose 1-phosphate at the expense of ATP.</text>
</comment>
<name>A0A0D2F456_9EURO</name>
<dbReference type="RefSeq" id="XP_013322359.1">
    <property type="nucleotide sequence ID" value="XM_013466905.1"/>
</dbReference>
<dbReference type="Gene3D" id="3.20.140.10">
    <property type="entry name" value="nicotinate phosphoribosyltransferase"/>
    <property type="match status" value="1"/>
</dbReference>
<evidence type="ECO:0000256" key="7">
    <source>
        <dbReference type="ARBA" id="ARBA00022679"/>
    </source>
</evidence>
<dbReference type="AlphaFoldDB" id="A0A0D2F456"/>
<proteinExistence type="inferred from homology"/>
<dbReference type="Proteomes" id="UP000054342">
    <property type="component" value="Unassembled WGS sequence"/>
</dbReference>
<evidence type="ECO:0000313" key="13">
    <source>
        <dbReference type="Proteomes" id="UP000054342"/>
    </source>
</evidence>
<keyword evidence="4" id="KW-0597">Phosphoprotein</keyword>
<evidence type="ECO:0000259" key="10">
    <source>
        <dbReference type="Pfam" id="PF04095"/>
    </source>
</evidence>
<evidence type="ECO:0000313" key="12">
    <source>
        <dbReference type="EMBL" id="KIW61775.1"/>
    </source>
</evidence>
<dbReference type="SUPFAM" id="SSF54675">
    <property type="entry name" value="Nicotinate/Quinolinate PRTase N-terminal domain-like"/>
    <property type="match status" value="1"/>
</dbReference>